<evidence type="ECO:0000256" key="2">
    <source>
        <dbReference type="SAM" id="Phobius"/>
    </source>
</evidence>
<protein>
    <recommendedName>
        <fullName evidence="3">N-acetyltransferase domain-containing protein</fullName>
    </recommendedName>
</protein>
<keyword evidence="5" id="KW-1185">Reference proteome</keyword>
<sequence length="330" mass="36247">MSSSDAGPSTATHLSETLQPQSHRERTPDPPPHPGGGYGLGEEEPKPLTIRPMYPPTDLDPSGQHYLTILRLITDSIAQQSKVLSRHVVLHPPLLSPFSDNLNITLPIPPMVVIFLGVGIWTFIRLLDSAMKVEGGGISGSGYPEAIIQTLCYMGGAGFVYLSIIERIIGMYGGFLDHAAEVAKEGLPSALGISGPNDSSIKGWVVEWGTDIVGFLAYKKLSAGRSASSGKMEKERVEIKAFTVKIVYRGQGLGTGLIEKMLEEEVRFGEGGRKVEVGWAEDCVNGYGFVPRWLKGGLDREWKKVSERVERMVSEREREWVEKDRGKKRE</sequence>
<dbReference type="PROSITE" id="PS51186">
    <property type="entry name" value="GNAT"/>
    <property type="match status" value="1"/>
</dbReference>
<dbReference type="Gene3D" id="3.40.630.30">
    <property type="match status" value="1"/>
</dbReference>
<evidence type="ECO:0000313" key="5">
    <source>
        <dbReference type="Proteomes" id="UP000267821"/>
    </source>
</evidence>
<feature type="domain" description="N-acetyltransferase" evidence="3">
    <location>
        <begin position="166"/>
        <end position="306"/>
    </location>
</feature>
<keyword evidence="2" id="KW-0472">Membrane</keyword>
<evidence type="ECO:0000256" key="1">
    <source>
        <dbReference type="SAM" id="MobiDB-lite"/>
    </source>
</evidence>
<dbReference type="InParanoid" id="A0A3N4M2N1"/>
<evidence type="ECO:0000259" key="3">
    <source>
        <dbReference type="PROSITE" id="PS51186"/>
    </source>
</evidence>
<keyword evidence="2" id="KW-1133">Transmembrane helix</keyword>
<dbReference type="Proteomes" id="UP000267821">
    <property type="component" value="Unassembled WGS sequence"/>
</dbReference>
<feature type="compositionally biased region" description="Polar residues" evidence="1">
    <location>
        <begin position="1"/>
        <end position="21"/>
    </location>
</feature>
<dbReference type="OrthoDB" id="5343688at2759"/>
<feature type="region of interest" description="Disordered" evidence="1">
    <location>
        <begin position="1"/>
        <end position="57"/>
    </location>
</feature>
<dbReference type="Pfam" id="PF00583">
    <property type="entry name" value="Acetyltransf_1"/>
    <property type="match status" value="1"/>
</dbReference>
<name>A0A3N4M2N1_9PEZI</name>
<keyword evidence="2" id="KW-0812">Transmembrane</keyword>
<dbReference type="InterPro" id="IPR016181">
    <property type="entry name" value="Acyl_CoA_acyltransferase"/>
</dbReference>
<evidence type="ECO:0000313" key="4">
    <source>
        <dbReference type="EMBL" id="RPB29424.1"/>
    </source>
</evidence>
<feature type="transmembrane region" description="Helical" evidence="2">
    <location>
        <begin position="104"/>
        <end position="124"/>
    </location>
</feature>
<proteinExistence type="predicted"/>
<gene>
    <name evidence="4" type="ORF">L211DRAFT_13799</name>
</gene>
<dbReference type="InterPro" id="IPR000182">
    <property type="entry name" value="GNAT_dom"/>
</dbReference>
<reference evidence="4 5" key="1">
    <citation type="journal article" date="2018" name="Nat. Ecol. Evol.">
        <title>Pezizomycetes genomes reveal the molecular basis of ectomycorrhizal truffle lifestyle.</title>
        <authorList>
            <person name="Murat C."/>
            <person name="Payen T."/>
            <person name="Noel B."/>
            <person name="Kuo A."/>
            <person name="Morin E."/>
            <person name="Chen J."/>
            <person name="Kohler A."/>
            <person name="Krizsan K."/>
            <person name="Balestrini R."/>
            <person name="Da Silva C."/>
            <person name="Montanini B."/>
            <person name="Hainaut M."/>
            <person name="Levati E."/>
            <person name="Barry K.W."/>
            <person name="Belfiori B."/>
            <person name="Cichocki N."/>
            <person name="Clum A."/>
            <person name="Dockter R.B."/>
            <person name="Fauchery L."/>
            <person name="Guy J."/>
            <person name="Iotti M."/>
            <person name="Le Tacon F."/>
            <person name="Lindquist E.A."/>
            <person name="Lipzen A."/>
            <person name="Malagnac F."/>
            <person name="Mello A."/>
            <person name="Molinier V."/>
            <person name="Miyauchi S."/>
            <person name="Poulain J."/>
            <person name="Riccioni C."/>
            <person name="Rubini A."/>
            <person name="Sitrit Y."/>
            <person name="Splivallo R."/>
            <person name="Traeger S."/>
            <person name="Wang M."/>
            <person name="Zifcakova L."/>
            <person name="Wipf D."/>
            <person name="Zambonelli A."/>
            <person name="Paolocci F."/>
            <person name="Nowrousian M."/>
            <person name="Ottonello S."/>
            <person name="Baldrian P."/>
            <person name="Spatafora J.W."/>
            <person name="Henrissat B."/>
            <person name="Nagy L.G."/>
            <person name="Aury J.M."/>
            <person name="Wincker P."/>
            <person name="Grigoriev I.V."/>
            <person name="Bonfante P."/>
            <person name="Martin F.M."/>
        </authorList>
    </citation>
    <scope>NUCLEOTIDE SEQUENCE [LARGE SCALE GENOMIC DNA]</scope>
    <source>
        <strain evidence="4 5">ATCC MYA-4762</strain>
    </source>
</reference>
<dbReference type="SUPFAM" id="SSF55729">
    <property type="entry name" value="Acyl-CoA N-acyltransferases (Nat)"/>
    <property type="match status" value="1"/>
</dbReference>
<organism evidence="4 5">
    <name type="scientific">Terfezia boudieri ATCC MYA-4762</name>
    <dbReference type="NCBI Taxonomy" id="1051890"/>
    <lineage>
        <taxon>Eukaryota</taxon>
        <taxon>Fungi</taxon>
        <taxon>Dikarya</taxon>
        <taxon>Ascomycota</taxon>
        <taxon>Pezizomycotina</taxon>
        <taxon>Pezizomycetes</taxon>
        <taxon>Pezizales</taxon>
        <taxon>Pezizaceae</taxon>
        <taxon>Terfezia</taxon>
    </lineage>
</organism>
<dbReference type="AlphaFoldDB" id="A0A3N4M2N1"/>
<dbReference type="GO" id="GO:0016747">
    <property type="term" value="F:acyltransferase activity, transferring groups other than amino-acyl groups"/>
    <property type="evidence" value="ECO:0007669"/>
    <property type="project" value="InterPro"/>
</dbReference>
<dbReference type="EMBL" id="ML121527">
    <property type="protein sequence ID" value="RPB29424.1"/>
    <property type="molecule type" value="Genomic_DNA"/>
</dbReference>
<dbReference type="CDD" id="cd04301">
    <property type="entry name" value="NAT_SF"/>
    <property type="match status" value="1"/>
</dbReference>
<accession>A0A3N4M2N1</accession>